<sequence>MDLQWLLDYLIREGAGYAEVRSQRNSGMEVAKIDCEGYESFIYEKDWGRHIRGRPTIIEAHNWRIVEGLSMYGFSVIEGSVYNRMLGVCYMKNF</sequence>
<reference evidence="1 2" key="1">
    <citation type="submission" date="2018-12" db="EMBL/GenBank/DDBJ databases">
        <title>The complete genome of the methanogenic archaea of the candidate phylum Verstraetearchaeota, obtained from the metagenome of underground thermal water.</title>
        <authorList>
            <person name="Kadnikov V.V."/>
            <person name="Mardanov A.V."/>
            <person name="Beletsky A.V."/>
            <person name="Karnachuk O.V."/>
            <person name="Ravin N.V."/>
        </authorList>
    </citation>
    <scope>NUCLEOTIDE SEQUENCE [LARGE SCALE GENOMIC DNA]</scope>
    <source>
        <strain evidence="1">Ch88</strain>
    </source>
</reference>
<comment type="caution">
    <text evidence="1">The sequence shown here is derived from an EMBL/GenBank/DDBJ whole genome shotgun (WGS) entry which is preliminary data.</text>
</comment>
<gene>
    <name evidence="1" type="ORF">Metus_1091</name>
</gene>
<evidence type="ECO:0000313" key="1">
    <source>
        <dbReference type="EMBL" id="RWX73117.1"/>
    </source>
</evidence>
<name>A0A3S3VBX5_METS7</name>
<dbReference type="Proteomes" id="UP000288215">
    <property type="component" value="Unassembled WGS sequence"/>
</dbReference>
<dbReference type="EMBL" id="RXGA01000003">
    <property type="protein sequence ID" value="RWX73117.1"/>
    <property type="molecule type" value="Genomic_DNA"/>
</dbReference>
<accession>A0A3S3VBX5</accession>
<organism evidence="1 2">
    <name type="scientific">Methanosuratincola subterraneus</name>
    <dbReference type="NCBI Taxonomy" id="2593994"/>
    <lineage>
        <taxon>Archaea</taxon>
        <taxon>Thermoproteota</taxon>
        <taxon>Methanosuratincolia</taxon>
        <taxon>Candidatus Methanomethylicales</taxon>
        <taxon>Candidatus Methanomethylicaceae</taxon>
        <taxon>Candidatus Methanosuratincola (ex Vanwonterghem et al. 2016)</taxon>
    </lineage>
</organism>
<protein>
    <submittedName>
        <fullName evidence="1">Uncharacterized protein</fullName>
    </submittedName>
</protein>
<evidence type="ECO:0000313" key="2">
    <source>
        <dbReference type="Proteomes" id="UP000288215"/>
    </source>
</evidence>
<proteinExistence type="predicted"/>
<dbReference type="AlphaFoldDB" id="A0A3S3VBX5"/>